<dbReference type="InterPro" id="IPR057304">
    <property type="entry name" value="PDE8-like_REC_N"/>
</dbReference>
<accession>A0ABQ9EHM4</accession>
<reference evidence="2 3" key="1">
    <citation type="submission" date="2022-12" db="EMBL/GenBank/DDBJ databases">
        <title>Chromosome-level genome of Tegillarca granosa.</title>
        <authorList>
            <person name="Kim J."/>
        </authorList>
    </citation>
    <scope>NUCLEOTIDE SEQUENCE [LARGE SCALE GENOMIC DNA]</scope>
    <source>
        <strain evidence="2">Teg-2019</strain>
        <tissue evidence="2">Adductor muscle</tissue>
    </source>
</reference>
<gene>
    <name evidence="2" type="ORF">KUTeg_018329</name>
</gene>
<evidence type="ECO:0000259" key="1">
    <source>
        <dbReference type="Pfam" id="PF23198"/>
    </source>
</evidence>
<evidence type="ECO:0000313" key="3">
    <source>
        <dbReference type="Proteomes" id="UP001217089"/>
    </source>
</evidence>
<keyword evidence="3" id="KW-1185">Reference proteome</keyword>
<comment type="caution">
    <text evidence="2">The sequence shown here is derived from an EMBL/GenBank/DDBJ whole genome shotgun (WGS) entry which is preliminary data.</text>
</comment>
<feature type="domain" description="PDE8-like REC N-terminal" evidence="1">
    <location>
        <begin position="24"/>
        <end position="62"/>
    </location>
</feature>
<name>A0ABQ9EHM4_TEGGR</name>
<dbReference type="Proteomes" id="UP001217089">
    <property type="component" value="Unassembled WGS sequence"/>
</dbReference>
<organism evidence="2 3">
    <name type="scientific">Tegillarca granosa</name>
    <name type="common">Malaysian cockle</name>
    <name type="synonym">Anadara granosa</name>
    <dbReference type="NCBI Taxonomy" id="220873"/>
    <lineage>
        <taxon>Eukaryota</taxon>
        <taxon>Metazoa</taxon>
        <taxon>Spiralia</taxon>
        <taxon>Lophotrochozoa</taxon>
        <taxon>Mollusca</taxon>
        <taxon>Bivalvia</taxon>
        <taxon>Autobranchia</taxon>
        <taxon>Pteriomorphia</taxon>
        <taxon>Arcoida</taxon>
        <taxon>Arcoidea</taxon>
        <taxon>Arcidae</taxon>
        <taxon>Tegillarca</taxon>
    </lineage>
</organism>
<sequence>MTRKCCNNFDMSEIVYNTQEKIVSIRATKASEHTVIVAVTKRISPDKDEPSILPLLKAGFNKPSFYIIHSHLIQNHEKDFRNNLDYFYIRISSESVTKILPKIRHKIVFIFERKLQGCKINHFISSRINKFFKASYLNFYVLNVLVHTFHDGLICIQNGTRVINDSDEKQIIFKY</sequence>
<dbReference type="Pfam" id="PF23198">
    <property type="entry name" value="PDE8A_N"/>
    <property type="match status" value="1"/>
</dbReference>
<evidence type="ECO:0000313" key="2">
    <source>
        <dbReference type="EMBL" id="KAJ8304746.1"/>
    </source>
</evidence>
<protein>
    <recommendedName>
        <fullName evidence="1">PDE8-like REC N-terminal domain-containing protein</fullName>
    </recommendedName>
</protein>
<dbReference type="EMBL" id="JARBDR010000903">
    <property type="protein sequence ID" value="KAJ8304746.1"/>
    <property type="molecule type" value="Genomic_DNA"/>
</dbReference>
<proteinExistence type="predicted"/>